<comment type="catalytic activity">
    <reaction evidence="6">
        <text>3-[(1-carboxyvinyl)-oxy]benzoate + S-adenosyl-L-methionine + H2O = 6-amino-6-deoxyfutalosine + hydrogencarbonate + L-methionine + H(+)</text>
        <dbReference type="Rhea" id="RHEA:33075"/>
        <dbReference type="ChEBI" id="CHEBI:15377"/>
        <dbReference type="ChEBI" id="CHEBI:15378"/>
        <dbReference type="ChEBI" id="CHEBI:17544"/>
        <dbReference type="ChEBI" id="CHEBI:57844"/>
        <dbReference type="ChEBI" id="CHEBI:59789"/>
        <dbReference type="ChEBI" id="CHEBI:64286"/>
        <dbReference type="ChEBI" id="CHEBI:76981"/>
        <dbReference type="EC" id="2.5.1.120"/>
    </reaction>
</comment>
<dbReference type="OrthoDB" id="9802027at2"/>
<accession>E1QJ15</accession>
<proteinExistence type="inferred from homology"/>
<comment type="function">
    <text evidence="6">Radical SAM enzyme that catalyzes the addition of the adenosyl radical to the double bond of 3-[(1-carboxyvinyl)oxy]benzoate, leading to aminodeoxyfutalosine (AFL), a key intermediate in the formation of menaquinone (MK, vitamin K2) from chorismate.</text>
</comment>
<dbReference type="GO" id="GO:0102573">
    <property type="term" value="F:aminodeoxyfutalosine synthase activity"/>
    <property type="evidence" value="ECO:0007669"/>
    <property type="project" value="UniProtKB-EC"/>
</dbReference>
<keyword evidence="4 6" id="KW-0408">Iron</keyword>
<keyword evidence="6" id="KW-0474">Menaquinone biosynthesis</keyword>
<dbReference type="NCBIfam" id="TIGR00423">
    <property type="entry name" value="CofH family radical SAM protein"/>
    <property type="match status" value="1"/>
</dbReference>
<feature type="binding site" evidence="6 7">
    <location>
        <position position="96"/>
    </location>
    <ligand>
        <name>[4Fe-4S] cluster</name>
        <dbReference type="ChEBI" id="CHEBI:49883"/>
        <note>4Fe-4S-S-AdoMet</note>
    </ligand>
</feature>
<keyword evidence="11" id="KW-1185">Reference proteome</keyword>
<keyword evidence="2 6" id="KW-0949">S-adenosyl-L-methionine</keyword>
<evidence type="ECO:0000256" key="6">
    <source>
        <dbReference type="HAMAP-Rule" id="MF_00993"/>
    </source>
</evidence>
<dbReference type="EC" id="2.5.1.120" evidence="6"/>
<dbReference type="SUPFAM" id="SSF102114">
    <property type="entry name" value="Radical SAM enzymes"/>
    <property type="match status" value="1"/>
</dbReference>
<dbReference type="PANTHER" id="PTHR43076:SF7">
    <property type="entry name" value="AMINODEOXYFUTALOSINE SYNTHASE"/>
    <property type="match status" value="1"/>
</dbReference>
<evidence type="ECO:0000256" key="3">
    <source>
        <dbReference type="ARBA" id="ARBA00022723"/>
    </source>
</evidence>
<evidence type="ECO:0000256" key="8">
    <source>
        <dbReference type="PIRSR" id="PIRSR004762-2"/>
    </source>
</evidence>
<dbReference type="InterPro" id="IPR058240">
    <property type="entry name" value="rSAM_sf"/>
</dbReference>
<dbReference type="Pfam" id="PF04055">
    <property type="entry name" value="Radical_SAM"/>
    <property type="match status" value="1"/>
</dbReference>
<dbReference type="PIRSF" id="PIRSF004762">
    <property type="entry name" value="CHP00423"/>
    <property type="match status" value="1"/>
</dbReference>
<dbReference type="InterPro" id="IPR013785">
    <property type="entry name" value="Aldolase_TIM"/>
</dbReference>
<evidence type="ECO:0000256" key="1">
    <source>
        <dbReference type="ARBA" id="ARBA00022485"/>
    </source>
</evidence>
<dbReference type="HOGENOM" id="CLU_040406_0_0_7"/>
<feature type="binding site" evidence="6 7">
    <location>
        <position position="103"/>
    </location>
    <ligand>
        <name>[4Fe-4S] cluster</name>
        <dbReference type="ChEBI" id="CHEBI:49883"/>
        <note>4Fe-4S-S-AdoMet</note>
    </ligand>
</feature>
<dbReference type="InterPro" id="IPR022432">
    <property type="entry name" value="MqnE"/>
</dbReference>
<dbReference type="RefSeq" id="WP_013258999.1">
    <property type="nucleotide sequence ID" value="NC_014365.1"/>
</dbReference>
<keyword evidence="6" id="KW-0808">Transferase</keyword>
<evidence type="ECO:0000313" key="10">
    <source>
        <dbReference type="EMBL" id="ADK85558.1"/>
    </source>
</evidence>
<dbReference type="NCBIfam" id="TIGR03700">
    <property type="entry name" value="mena_SCO4494"/>
    <property type="match status" value="1"/>
</dbReference>
<dbReference type="PROSITE" id="PS51918">
    <property type="entry name" value="RADICAL_SAM"/>
    <property type="match status" value="1"/>
</dbReference>
<dbReference type="SFLD" id="SFLDS00029">
    <property type="entry name" value="Radical_SAM"/>
    <property type="match status" value="1"/>
</dbReference>
<dbReference type="AlphaFoldDB" id="E1QJ15"/>
<dbReference type="UniPathway" id="UPA00079"/>
<dbReference type="GO" id="GO:0044689">
    <property type="term" value="F:7,8-didemethyl-8-hydroxy-5-deazariboflavin synthase activity"/>
    <property type="evidence" value="ECO:0007669"/>
    <property type="project" value="TreeGrafter"/>
</dbReference>
<keyword evidence="5 6" id="KW-0411">Iron-sulfur</keyword>
<dbReference type="SFLD" id="SFLDG01064">
    <property type="entry name" value="F420__menaquinone_cofactor_bio"/>
    <property type="match status" value="1"/>
</dbReference>
<reference evidence="10 11" key="1">
    <citation type="journal article" date="2010" name="Stand. Genomic Sci.">
        <title>Complete genome sequence of Desulfarculus baarsii type strain (2st14).</title>
        <authorList>
            <person name="Sun H."/>
            <person name="Spring S."/>
            <person name="Lapidus A."/>
            <person name="Davenport K."/>
            <person name="Del Rio T.G."/>
            <person name="Tice H."/>
            <person name="Nolan M."/>
            <person name="Copeland A."/>
            <person name="Cheng J.F."/>
            <person name="Lucas S."/>
            <person name="Tapia R."/>
            <person name="Goodwin L."/>
            <person name="Pitluck S."/>
            <person name="Ivanova N."/>
            <person name="Pagani I."/>
            <person name="Mavromatis K."/>
            <person name="Ovchinnikova G."/>
            <person name="Pati A."/>
            <person name="Chen A."/>
            <person name="Palaniappan K."/>
            <person name="Hauser L."/>
            <person name="Chang Y.J."/>
            <person name="Jeffries C.D."/>
            <person name="Detter J.C."/>
            <person name="Han C."/>
            <person name="Rohde M."/>
            <person name="Brambilla E."/>
            <person name="Goker M."/>
            <person name="Woyke T."/>
            <person name="Bristow J."/>
            <person name="Eisen J.A."/>
            <person name="Markowitz V."/>
            <person name="Hugenholtz P."/>
            <person name="Kyrpides N.C."/>
            <person name="Klenk H.P."/>
            <person name="Land M."/>
        </authorList>
    </citation>
    <scope>NUCLEOTIDE SEQUENCE [LARGE SCALE GENOMIC DNA]</scope>
    <source>
        <strain evidence="11">ATCC 33931 / DSM 2075 / LMG 7858 / VKM B-1802 / 2st14</strain>
    </source>
</reference>
<dbReference type="Proteomes" id="UP000009047">
    <property type="component" value="Chromosome"/>
</dbReference>
<dbReference type="KEGG" id="dbr:Deba_2194"/>
<comment type="pathway">
    <text evidence="6">Quinol/quinone metabolism; menaquinone biosynthesis.</text>
</comment>
<dbReference type="InterPro" id="IPR007197">
    <property type="entry name" value="rSAM"/>
</dbReference>
<dbReference type="SFLD" id="SFLDF00343">
    <property type="entry name" value="aminofutalosine_synthase_(mqnE"/>
    <property type="match status" value="1"/>
</dbReference>
<dbReference type="GO" id="GO:0051539">
    <property type="term" value="F:4 iron, 4 sulfur cluster binding"/>
    <property type="evidence" value="ECO:0007669"/>
    <property type="project" value="UniProtKB-KW"/>
</dbReference>
<dbReference type="Pfam" id="PF19288">
    <property type="entry name" value="CofH_C"/>
    <property type="match status" value="1"/>
</dbReference>
<feature type="binding site" evidence="8">
    <location>
        <position position="208"/>
    </location>
    <ligand>
        <name>S-adenosyl-L-methionine</name>
        <dbReference type="ChEBI" id="CHEBI:59789"/>
    </ligand>
</feature>
<keyword evidence="3 6" id="KW-0479">Metal-binding</keyword>
<keyword evidence="1 6" id="KW-0004">4Fe-4S</keyword>
<organism evidence="10 11">
    <name type="scientific">Desulfarculus baarsii (strain ATCC 33931 / DSM 2075 / LMG 7858 / VKM B-1802 / 2st14)</name>
    <dbReference type="NCBI Taxonomy" id="644282"/>
    <lineage>
        <taxon>Bacteria</taxon>
        <taxon>Pseudomonadati</taxon>
        <taxon>Thermodesulfobacteriota</taxon>
        <taxon>Desulfarculia</taxon>
        <taxon>Desulfarculales</taxon>
        <taxon>Desulfarculaceae</taxon>
        <taxon>Desulfarculus</taxon>
    </lineage>
</organism>
<evidence type="ECO:0000259" key="9">
    <source>
        <dbReference type="PROSITE" id="PS51918"/>
    </source>
</evidence>
<name>E1QJ15_DESB2</name>
<gene>
    <name evidence="6" type="primary">mqnE</name>
    <name evidence="10" type="ordered locus">Deba_2194</name>
</gene>
<dbReference type="SFLD" id="SFLDG01389">
    <property type="entry name" value="menaquinone_synthsis_involved"/>
    <property type="match status" value="1"/>
</dbReference>
<protein>
    <recommendedName>
        <fullName evidence="6">Aminodeoxyfutalosine synthase</fullName>
        <shortName evidence="6">AFL synthase</shortName>
        <shortName evidence="6">Aminofutalosine synthase</shortName>
        <ecNumber evidence="6">2.5.1.120</ecNumber>
    </recommendedName>
    <alternativeName>
        <fullName evidence="6">Menaquinone biosynthetic enzyme MqnE</fullName>
    </alternativeName>
</protein>
<dbReference type="InterPro" id="IPR034405">
    <property type="entry name" value="F420"/>
</dbReference>
<dbReference type="PANTHER" id="PTHR43076">
    <property type="entry name" value="FO SYNTHASE (COFH)"/>
    <property type="match status" value="1"/>
</dbReference>
<sequence>MQSSAAKLSHHDSHFDLAQPLPPLEIDLGLLDDRALITVGRKLAQGQRLDLEDGLRLMTSRDLSGLGHLAHQARLAKNGLRAYYVRNRHINYSNVCANGCAFCAFWREPGQKGAQTMTPAQAAALAAQNPDMPLEELHVVGACNPGLDFSYYPDLLRALGQARPQAALKAFTAVEIDHMAQVAGLDVCQVLDILRQAGLKAMPGGGAEVFAPRVRRALCPSKPSGARWLEVSGLAHQMGLQTNATMLYGHIETAQERVEHLLALREQQDKTGGFSAFIPLAFHPANTKLAHLAPTTALDDLRVIATSRLMLDNFPHIKAYWVMLSPKLAQVALGYGADDLDGTIVEERITHEAGANTAVGLTEAELRQMIEAAGCAPVRRDAFYNAVED</sequence>
<dbReference type="HAMAP" id="MF_00993">
    <property type="entry name" value="MqnE"/>
    <property type="match status" value="1"/>
</dbReference>
<evidence type="ECO:0000256" key="7">
    <source>
        <dbReference type="PIRSR" id="PIRSR004762-1"/>
    </source>
</evidence>
<evidence type="ECO:0000256" key="2">
    <source>
        <dbReference type="ARBA" id="ARBA00022691"/>
    </source>
</evidence>
<dbReference type="eggNOG" id="COG1060">
    <property type="taxonomic scope" value="Bacteria"/>
</dbReference>
<dbReference type="STRING" id="644282.Deba_2194"/>
<feature type="binding site" evidence="8">
    <location>
        <position position="102"/>
    </location>
    <ligand>
        <name>S-adenosyl-L-methionine</name>
        <dbReference type="ChEBI" id="CHEBI:59789"/>
    </ligand>
</feature>
<feature type="domain" description="Radical SAM core" evidence="9">
    <location>
        <begin position="82"/>
        <end position="315"/>
    </location>
</feature>
<comment type="similarity">
    <text evidence="6">Belongs to the radical SAM superfamily. MqnE family.</text>
</comment>
<dbReference type="GO" id="GO:0005506">
    <property type="term" value="F:iron ion binding"/>
    <property type="evidence" value="ECO:0007669"/>
    <property type="project" value="UniProtKB-UniRule"/>
</dbReference>
<evidence type="ECO:0000256" key="4">
    <source>
        <dbReference type="ARBA" id="ARBA00023004"/>
    </source>
</evidence>
<dbReference type="InterPro" id="IPR020050">
    <property type="entry name" value="FO_synthase_su2"/>
</dbReference>
<evidence type="ECO:0000256" key="5">
    <source>
        <dbReference type="ARBA" id="ARBA00023014"/>
    </source>
</evidence>
<dbReference type="InterPro" id="IPR045567">
    <property type="entry name" value="CofH/MnqC-like_C"/>
</dbReference>
<feature type="binding site" evidence="6 7">
    <location>
        <position position="100"/>
    </location>
    <ligand>
        <name>[4Fe-4S] cluster</name>
        <dbReference type="ChEBI" id="CHEBI:49883"/>
        <note>4Fe-4S-S-AdoMet</note>
    </ligand>
</feature>
<dbReference type="Gene3D" id="3.20.20.70">
    <property type="entry name" value="Aldolase class I"/>
    <property type="match status" value="1"/>
</dbReference>
<evidence type="ECO:0000313" key="11">
    <source>
        <dbReference type="Proteomes" id="UP000009047"/>
    </source>
</evidence>
<dbReference type="EMBL" id="CP002085">
    <property type="protein sequence ID" value="ADK85558.1"/>
    <property type="molecule type" value="Genomic_DNA"/>
</dbReference>
<dbReference type="GO" id="GO:0009234">
    <property type="term" value="P:menaquinone biosynthetic process"/>
    <property type="evidence" value="ECO:0007669"/>
    <property type="project" value="UniProtKB-UniRule"/>
</dbReference>
<comment type="cofactor">
    <cofactor evidence="6 7">
        <name>[4Fe-4S] cluster</name>
        <dbReference type="ChEBI" id="CHEBI:49883"/>
    </cofactor>
    <text evidence="6 7">Binds 1 [4Fe-4S] cluster. The cluster is coordinated with 3 cysteines and an exchangeable S-adenosyl-L-methionine.</text>
</comment>